<organism evidence="1 2">
    <name type="scientific">Dentiscutata heterogama</name>
    <dbReference type="NCBI Taxonomy" id="1316150"/>
    <lineage>
        <taxon>Eukaryota</taxon>
        <taxon>Fungi</taxon>
        <taxon>Fungi incertae sedis</taxon>
        <taxon>Mucoromycota</taxon>
        <taxon>Glomeromycotina</taxon>
        <taxon>Glomeromycetes</taxon>
        <taxon>Diversisporales</taxon>
        <taxon>Gigasporaceae</taxon>
        <taxon>Dentiscutata</taxon>
    </lineage>
</organism>
<protein>
    <submittedName>
        <fullName evidence="1">15555_t:CDS:1</fullName>
    </submittedName>
</protein>
<dbReference type="EMBL" id="CAJVPU010011848">
    <property type="protein sequence ID" value="CAG8618350.1"/>
    <property type="molecule type" value="Genomic_DNA"/>
</dbReference>
<dbReference type="Proteomes" id="UP000789702">
    <property type="component" value="Unassembled WGS sequence"/>
</dbReference>
<reference evidence="1" key="1">
    <citation type="submission" date="2021-06" db="EMBL/GenBank/DDBJ databases">
        <authorList>
            <person name="Kallberg Y."/>
            <person name="Tangrot J."/>
            <person name="Rosling A."/>
        </authorList>
    </citation>
    <scope>NUCLEOTIDE SEQUENCE</scope>
    <source>
        <strain evidence="1">IL203A</strain>
    </source>
</reference>
<keyword evidence="2" id="KW-1185">Reference proteome</keyword>
<feature type="non-terminal residue" evidence="1">
    <location>
        <position position="65"/>
    </location>
</feature>
<proteinExistence type="predicted"/>
<accession>A0ACA9N0F3</accession>
<evidence type="ECO:0000313" key="2">
    <source>
        <dbReference type="Proteomes" id="UP000789702"/>
    </source>
</evidence>
<comment type="caution">
    <text evidence="1">The sequence shown here is derived from an EMBL/GenBank/DDBJ whole genome shotgun (WGS) entry which is preliminary data.</text>
</comment>
<name>A0ACA9N0F3_9GLOM</name>
<evidence type="ECO:0000313" key="1">
    <source>
        <dbReference type="EMBL" id="CAG8618350.1"/>
    </source>
</evidence>
<sequence>MPGTVGKMLGTNTTCASAHIRPICIGNKFPGLINVIFQYLESMNIVIETRYYLGKYLEFIGMRDS</sequence>
<gene>
    <name evidence="1" type="ORF">DHETER_LOCUS7913</name>
</gene>